<dbReference type="GO" id="GO:0015408">
    <property type="term" value="F:ABC-type ferric iron transporter activity"/>
    <property type="evidence" value="ECO:0007669"/>
    <property type="project" value="InterPro"/>
</dbReference>
<dbReference type="InterPro" id="IPR050093">
    <property type="entry name" value="ABC_SmlMolc_Importer"/>
</dbReference>
<dbReference type="GO" id="GO:0043190">
    <property type="term" value="C:ATP-binding cassette (ABC) transporter complex"/>
    <property type="evidence" value="ECO:0007669"/>
    <property type="project" value="InterPro"/>
</dbReference>
<dbReference type="Proteomes" id="UP000232163">
    <property type="component" value="Unassembled WGS sequence"/>
</dbReference>
<reference evidence="12" key="1">
    <citation type="journal article" date="2017" name="Int J Environ Stud">
        <title>Does the Miocene-Pliocene relict legume Oxytropis triphylla form nitrogen-fixing nodules with a combination of bacterial strains?</title>
        <authorList>
            <person name="Safronova V."/>
            <person name="Belimov A."/>
            <person name="Sazanova A."/>
            <person name="Kuznetsova I."/>
            <person name="Popova J."/>
            <person name="Andronov E."/>
            <person name="Verkhozina A."/>
            <person name="Tikhonovich I."/>
        </authorList>
    </citation>
    <scope>NUCLEOTIDE SEQUENCE [LARGE SCALE GENOMIC DNA]</scope>
    <source>
        <strain evidence="12">Tri-38</strain>
    </source>
</reference>
<evidence type="ECO:0000256" key="8">
    <source>
        <dbReference type="ARBA" id="ARBA00023065"/>
    </source>
</evidence>
<dbReference type="PROSITE" id="PS50893">
    <property type="entry name" value="ABC_TRANSPORTER_2"/>
    <property type="match status" value="1"/>
</dbReference>
<evidence type="ECO:0000256" key="4">
    <source>
        <dbReference type="ARBA" id="ARBA00022496"/>
    </source>
</evidence>
<keyword evidence="6 11" id="KW-0067">ATP-binding</keyword>
<dbReference type="GO" id="GO:0016887">
    <property type="term" value="F:ATP hydrolysis activity"/>
    <property type="evidence" value="ECO:0007669"/>
    <property type="project" value="InterPro"/>
</dbReference>
<dbReference type="InterPro" id="IPR008995">
    <property type="entry name" value="Mo/tungstate-bd_C_term_dom"/>
</dbReference>
<dbReference type="OrthoDB" id="9802264at2"/>
<dbReference type="Pfam" id="PF00005">
    <property type="entry name" value="ABC_tran"/>
    <property type="match status" value="1"/>
</dbReference>
<dbReference type="Pfam" id="PF08402">
    <property type="entry name" value="TOBE_2"/>
    <property type="match status" value="1"/>
</dbReference>
<dbReference type="EMBL" id="MZMT01000037">
    <property type="protein sequence ID" value="PIO43630.1"/>
    <property type="molecule type" value="Genomic_DNA"/>
</dbReference>
<dbReference type="InterPro" id="IPR003593">
    <property type="entry name" value="AAA+_ATPase"/>
</dbReference>
<protein>
    <submittedName>
        <fullName evidence="11">Iron ABC transporter ATP-binding protein</fullName>
    </submittedName>
</protein>
<evidence type="ECO:0000313" key="11">
    <source>
        <dbReference type="EMBL" id="PIO43630.1"/>
    </source>
</evidence>
<keyword evidence="8" id="KW-0406">Ion transport</keyword>
<dbReference type="SUPFAM" id="SSF50331">
    <property type="entry name" value="MOP-like"/>
    <property type="match status" value="1"/>
</dbReference>
<dbReference type="GO" id="GO:0015697">
    <property type="term" value="P:quaternary ammonium group transport"/>
    <property type="evidence" value="ECO:0007669"/>
    <property type="project" value="UniProtKB-ARBA"/>
</dbReference>
<dbReference type="PANTHER" id="PTHR42781:SF4">
    <property type="entry name" value="SPERMIDINE_PUTRESCINE IMPORT ATP-BINDING PROTEIN POTA"/>
    <property type="match status" value="1"/>
</dbReference>
<keyword evidence="2" id="KW-0813">Transport</keyword>
<keyword evidence="3" id="KW-1003">Cell membrane</keyword>
<dbReference type="InterPro" id="IPR003439">
    <property type="entry name" value="ABC_transporter-like_ATP-bd"/>
</dbReference>
<evidence type="ECO:0000256" key="9">
    <source>
        <dbReference type="ARBA" id="ARBA00023136"/>
    </source>
</evidence>
<dbReference type="SUPFAM" id="SSF52540">
    <property type="entry name" value="P-loop containing nucleoside triphosphate hydrolases"/>
    <property type="match status" value="1"/>
</dbReference>
<dbReference type="InterPro" id="IPR027417">
    <property type="entry name" value="P-loop_NTPase"/>
</dbReference>
<evidence type="ECO:0000256" key="2">
    <source>
        <dbReference type="ARBA" id="ARBA00022448"/>
    </source>
</evidence>
<evidence type="ECO:0000256" key="7">
    <source>
        <dbReference type="ARBA" id="ARBA00023004"/>
    </source>
</evidence>
<evidence type="ECO:0000256" key="5">
    <source>
        <dbReference type="ARBA" id="ARBA00022741"/>
    </source>
</evidence>
<dbReference type="InterPro" id="IPR017871">
    <property type="entry name" value="ABC_transporter-like_CS"/>
</dbReference>
<dbReference type="RefSeq" id="WP_099998689.1">
    <property type="nucleotide sequence ID" value="NZ_CP017940.1"/>
</dbReference>
<evidence type="ECO:0000256" key="6">
    <source>
        <dbReference type="ARBA" id="ARBA00022840"/>
    </source>
</evidence>
<evidence type="ECO:0000259" key="10">
    <source>
        <dbReference type="PROSITE" id="PS50893"/>
    </source>
</evidence>
<dbReference type="InterPro" id="IPR015853">
    <property type="entry name" value="ABC_transpr_FbpC"/>
</dbReference>
<dbReference type="Gene3D" id="3.40.50.300">
    <property type="entry name" value="P-loop containing nucleotide triphosphate hydrolases"/>
    <property type="match status" value="1"/>
</dbReference>
<accession>A0A2N9VVW2</accession>
<gene>
    <name evidence="11" type="ORF">B5P45_17115</name>
</gene>
<sequence length="355" mass="38407">MDGTVASKPANAVLKLNNVSRRFGITEALRDVSLAIVPGEIICLVGQSGCGKSSLLRIIAGVDTPDSGVLLLKDEEIAGPKRFVEPEARNIGFVFQDYALFPHLTAEQNVLFGLKGLPKKVARARAAEMIDRVGLYPLMKRYPHMLSGGEQQRVALARALAPSPSILLMDEPFSSLDRGLREKVRDETLALLRALGTTVIMVTHDPEEALSAGDRIVLMRKGEIVQTGTGYDLHDRPNCRYAADFFCAFNKVPGTYRDGKIETAIGNFGCEATLADGSAAIAYIRPQAISVSQENGDIPGRVTGRLFLGEVEQLTVQVEGLSEPLLVRTMVRLPAPTNTIRLTIGLESVLAFSAH</sequence>
<proteinExistence type="inferred from homology"/>
<keyword evidence="12" id="KW-1185">Reference proteome</keyword>
<organism evidence="11 12">
    <name type="scientific">Phyllobacterium zundukense</name>
    <dbReference type="NCBI Taxonomy" id="1867719"/>
    <lineage>
        <taxon>Bacteria</taxon>
        <taxon>Pseudomonadati</taxon>
        <taxon>Pseudomonadota</taxon>
        <taxon>Alphaproteobacteria</taxon>
        <taxon>Hyphomicrobiales</taxon>
        <taxon>Phyllobacteriaceae</taxon>
        <taxon>Phyllobacterium</taxon>
    </lineage>
</organism>
<feature type="domain" description="ABC transporter" evidence="10">
    <location>
        <begin position="14"/>
        <end position="246"/>
    </location>
</feature>
<dbReference type="PROSITE" id="PS00211">
    <property type="entry name" value="ABC_TRANSPORTER_1"/>
    <property type="match status" value="1"/>
</dbReference>
<keyword evidence="4" id="KW-0410">Iron transport</keyword>
<dbReference type="GO" id="GO:0005524">
    <property type="term" value="F:ATP binding"/>
    <property type="evidence" value="ECO:0007669"/>
    <property type="project" value="UniProtKB-KW"/>
</dbReference>
<evidence type="ECO:0000313" key="12">
    <source>
        <dbReference type="Proteomes" id="UP000232163"/>
    </source>
</evidence>
<dbReference type="SMART" id="SM00382">
    <property type="entry name" value="AAA"/>
    <property type="match status" value="1"/>
</dbReference>
<keyword evidence="7" id="KW-0408">Iron</keyword>
<dbReference type="CDD" id="cd03259">
    <property type="entry name" value="ABC_Carb_Solutes_like"/>
    <property type="match status" value="1"/>
</dbReference>
<comment type="similarity">
    <text evidence="1">Belongs to the ABC transporter superfamily.</text>
</comment>
<dbReference type="AlphaFoldDB" id="A0A2N9VVW2"/>
<dbReference type="KEGG" id="pht:BLM14_06730"/>
<comment type="caution">
    <text evidence="11">The sequence shown here is derived from an EMBL/GenBank/DDBJ whole genome shotgun (WGS) entry which is preliminary data.</text>
</comment>
<dbReference type="InterPro" id="IPR013611">
    <property type="entry name" value="Transp-assoc_OB_typ2"/>
</dbReference>
<dbReference type="PANTHER" id="PTHR42781">
    <property type="entry name" value="SPERMIDINE/PUTRESCINE IMPORT ATP-BINDING PROTEIN POTA"/>
    <property type="match status" value="1"/>
</dbReference>
<keyword evidence="9" id="KW-0472">Membrane</keyword>
<dbReference type="FunFam" id="3.40.50.300:FF:000425">
    <property type="entry name" value="Probable ABC transporter, ATP-binding subunit"/>
    <property type="match status" value="1"/>
</dbReference>
<evidence type="ECO:0000256" key="3">
    <source>
        <dbReference type="ARBA" id="ARBA00022475"/>
    </source>
</evidence>
<keyword evidence="5" id="KW-0547">Nucleotide-binding</keyword>
<evidence type="ECO:0000256" key="1">
    <source>
        <dbReference type="ARBA" id="ARBA00005417"/>
    </source>
</evidence>
<name>A0A2N9VVW2_9HYPH</name>